<dbReference type="EMBL" id="JAYGII010000001">
    <property type="protein sequence ID" value="MEA5444282.1"/>
    <property type="molecule type" value="Genomic_DNA"/>
</dbReference>
<evidence type="ECO:0000313" key="3">
    <source>
        <dbReference type="EMBL" id="MEA5444282.1"/>
    </source>
</evidence>
<evidence type="ECO:0000313" key="4">
    <source>
        <dbReference type="Proteomes" id="UP001302316"/>
    </source>
</evidence>
<dbReference type="CDD" id="cd00732">
    <property type="entry name" value="CheW"/>
    <property type="match status" value="1"/>
</dbReference>
<dbReference type="PROSITE" id="PS50851">
    <property type="entry name" value="CHEW"/>
    <property type="match status" value="1"/>
</dbReference>
<dbReference type="InterPro" id="IPR036061">
    <property type="entry name" value="CheW-like_dom_sf"/>
</dbReference>
<dbReference type="SMART" id="SM00260">
    <property type="entry name" value="CheW"/>
    <property type="match status" value="1"/>
</dbReference>
<dbReference type="PANTHER" id="PTHR22617:SF23">
    <property type="entry name" value="CHEMOTAXIS PROTEIN CHEW"/>
    <property type="match status" value="1"/>
</dbReference>
<dbReference type="GO" id="GO:0005829">
    <property type="term" value="C:cytosol"/>
    <property type="evidence" value="ECO:0007669"/>
    <property type="project" value="TreeGrafter"/>
</dbReference>
<dbReference type="PANTHER" id="PTHR22617">
    <property type="entry name" value="CHEMOTAXIS SENSOR HISTIDINE KINASE-RELATED"/>
    <property type="match status" value="1"/>
</dbReference>
<feature type="region of interest" description="Disordered" evidence="1">
    <location>
        <begin position="1"/>
        <end position="24"/>
    </location>
</feature>
<comment type="caution">
    <text evidence="3">The sequence shown here is derived from an EMBL/GenBank/DDBJ whole genome shotgun (WGS) entry which is preliminary data.</text>
</comment>
<gene>
    <name evidence="3" type="ORF">VCB98_00425</name>
</gene>
<dbReference type="AlphaFoldDB" id="A0AAP6MLB2"/>
<sequence length="173" mass="19083">MAEAAARKGRRRKSGKNGKSPERLQEAREQWVTFRLGRETYGLKALHVQEILKATEISPVPGAESFVLGVINLRGNIVTVIDTRKRFGLSEPEAEGVRQIIVVEVDEHALGLLVDDVDEVADVRPSEIEPPPQFESDQVARHIQGVVRRDSGLTVMVDVRRLMPSQEKAAGAG</sequence>
<feature type="domain" description="CheW-like" evidence="2">
    <location>
        <begin position="28"/>
        <end position="168"/>
    </location>
</feature>
<protein>
    <submittedName>
        <fullName evidence="3">Chemotaxis protein CheW</fullName>
    </submittedName>
</protein>
<dbReference type="GO" id="GO:0007165">
    <property type="term" value="P:signal transduction"/>
    <property type="evidence" value="ECO:0007669"/>
    <property type="project" value="InterPro"/>
</dbReference>
<dbReference type="RefSeq" id="WP_346049318.1">
    <property type="nucleotide sequence ID" value="NZ_JAYGII010000001.1"/>
</dbReference>
<name>A0AAP6MLB2_9GAMM</name>
<dbReference type="InterPro" id="IPR002545">
    <property type="entry name" value="CheW-lke_dom"/>
</dbReference>
<accession>A0AAP6MLB2</accession>
<organism evidence="3 4">
    <name type="scientific">Natronospira elongata</name>
    <dbReference type="NCBI Taxonomy" id="3110268"/>
    <lineage>
        <taxon>Bacteria</taxon>
        <taxon>Pseudomonadati</taxon>
        <taxon>Pseudomonadota</taxon>
        <taxon>Gammaproteobacteria</taxon>
        <taxon>Natronospirales</taxon>
        <taxon>Natronospiraceae</taxon>
        <taxon>Natronospira</taxon>
    </lineage>
</organism>
<keyword evidence="4" id="KW-1185">Reference proteome</keyword>
<dbReference type="InterPro" id="IPR039315">
    <property type="entry name" value="CheW"/>
</dbReference>
<feature type="compositionally biased region" description="Basic residues" evidence="1">
    <location>
        <begin position="7"/>
        <end position="16"/>
    </location>
</feature>
<dbReference type="SUPFAM" id="SSF50341">
    <property type="entry name" value="CheW-like"/>
    <property type="match status" value="1"/>
</dbReference>
<dbReference type="Gene3D" id="2.30.30.40">
    <property type="entry name" value="SH3 Domains"/>
    <property type="match status" value="1"/>
</dbReference>
<dbReference type="Gene3D" id="2.40.50.180">
    <property type="entry name" value="CheA-289, Domain 4"/>
    <property type="match status" value="1"/>
</dbReference>
<dbReference type="Proteomes" id="UP001302316">
    <property type="component" value="Unassembled WGS sequence"/>
</dbReference>
<reference evidence="3 4" key="1">
    <citation type="submission" date="2023-12" db="EMBL/GenBank/DDBJ databases">
        <title>Whole-genome sequencing of halo(alkali)philic microorganisms from hypersaline lakes.</title>
        <authorList>
            <person name="Sorokin D.Y."/>
            <person name="Merkel A.Y."/>
            <person name="Messina E."/>
            <person name="Yakimov M."/>
        </authorList>
    </citation>
    <scope>NUCLEOTIDE SEQUENCE [LARGE SCALE GENOMIC DNA]</scope>
    <source>
        <strain evidence="3 4">AB-CW1</strain>
    </source>
</reference>
<evidence type="ECO:0000256" key="1">
    <source>
        <dbReference type="SAM" id="MobiDB-lite"/>
    </source>
</evidence>
<evidence type="ECO:0000259" key="2">
    <source>
        <dbReference type="PROSITE" id="PS50851"/>
    </source>
</evidence>
<dbReference type="Pfam" id="PF01584">
    <property type="entry name" value="CheW"/>
    <property type="match status" value="1"/>
</dbReference>
<proteinExistence type="predicted"/>
<dbReference type="GO" id="GO:0006935">
    <property type="term" value="P:chemotaxis"/>
    <property type="evidence" value="ECO:0007669"/>
    <property type="project" value="InterPro"/>
</dbReference>